<dbReference type="EMBL" id="MVHS01000049">
    <property type="protein sequence ID" value="ORA66605.1"/>
    <property type="molecule type" value="Genomic_DNA"/>
</dbReference>
<evidence type="ECO:0000313" key="1">
    <source>
        <dbReference type="EMBL" id="ORA66605.1"/>
    </source>
</evidence>
<organism evidence="1 2">
    <name type="scientific">Mycolicibacterium insubricum</name>
    <dbReference type="NCBI Taxonomy" id="444597"/>
    <lineage>
        <taxon>Bacteria</taxon>
        <taxon>Bacillati</taxon>
        <taxon>Actinomycetota</taxon>
        <taxon>Actinomycetes</taxon>
        <taxon>Mycobacteriales</taxon>
        <taxon>Mycobacteriaceae</taxon>
        <taxon>Mycolicibacterium</taxon>
    </lineage>
</organism>
<comment type="caution">
    <text evidence="1">The sequence shown here is derived from an EMBL/GenBank/DDBJ whole genome shotgun (WGS) entry which is preliminary data.</text>
</comment>
<reference evidence="1 2" key="1">
    <citation type="submission" date="2016-12" db="EMBL/GenBank/DDBJ databases">
        <title>The new phylogeny of genus Mycobacterium.</title>
        <authorList>
            <person name="Tortoli E."/>
            <person name="Trovato A."/>
            <person name="Cirillo D.M."/>
        </authorList>
    </citation>
    <scope>NUCLEOTIDE SEQUENCE [LARGE SCALE GENOMIC DNA]</scope>
    <source>
        <strain evidence="1 2">DSM 45130</strain>
    </source>
</reference>
<dbReference type="Proteomes" id="UP000192801">
    <property type="component" value="Unassembled WGS sequence"/>
</dbReference>
<dbReference type="OrthoDB" id="4624706at2"/>
<dbReference type="STRING" id="444597.BST26_16810"/>
<dbReference type="InterPro" id="IPR029050">
    <property type="entry name" value="Immunoprotect_excell_Ig-like"/>
</dbReference>
<dbReference type="RefSeq" id="WP_083032559.1">
    <property type="nucleotide sequence ID" value="NZ_AP022618.1"/>
</dbReference>
<sequence length="166" mass="17990">MRRRCLSLLITLATVAATLGAGTATATDAPIGHLADTLRVVNDAQGIVADVTVVSVEQSEVPPGFGNPPKWPREEVWKARVVIQAVKVPHPHSMATTFVFNGVTPTGDAYQPRNSDAPDALQYALLNAPQGSTVTGYVFWDCYRDLVNHVVLTDRQTGFHLAQWDL</sequence>
<protein>
    <submittedName>
        <fullName evidence="1">Uncharacterized protein</fullName>
    </submittedName>
</protein>
<dbReference type="AlphaFoldDB" id="A0A1X0D2N4"/>
<keyword evidence="2" id="KW-1185">Reference proteome</keyword>
<accession>A0A1X0D2N4</accession>
<proteinExistence type="predicted"/>
<evidence type="ECO:0000313" key="2">
    <source>
        <dbReference type="Proteomes" id="UP000192801"/>
    </source>
</evidence>
<name>A0A1X0D2N4_9MYCO</name>
<dbReference type="Gene3D" id="2.60.40.1240">
    <property type="match status" value="1"/>
</dbReference>
<gene>
    <name evidence="1" type="ORF">BST26_16810</name>
</gene>